<reference evidence="9" key="2">
    <citation type="journal article" date="2010" name="Stand. Genomic Sci.">
        <title>Complete genome sequence of Thermaerobacter marianensis type strain (7p75aT).</title>
        <authorList>
            <person name="Han C."/>
            <person name="Gu W."/>
            <person name="Zhang X."/>
            <person name="Lapidus A."/>
            <person name="Nolan M."/>
            <person name="Copeland A."/>
            <person name="Lucas S."/>
            <person name="Glavina Del Rio T."/>
            <person name="Tice H."/>
            <person name="Cheng J."/>
            <person name="Tapia R."/>
            <person name="Goodwin L."/>
            <person name="Pitluck S."/>
            <person name="Pagani I."/>
            <person name="Ivanova N."/>
            <person name="Mavromatis K."/>
            <person name="Mikhailova N."/>
            <person name="Pati A."/>
            <person name="Chen A."/>
            <person name="Palaniappan K."/>
            <person name="Land M."/>
            <person name="Hauser L."/>
            <person name="Chang Y."/>
            <person name="Jeffries C."/>
            <person name="Schneider S."/>
            <person name="Rohde M."/>
            <person name="Goker M."/>
            <person name="Pukall R."/>
            <person name="Woyke T."/>
            <person name="Bristow J."/>
            <person name="Eisen J."/>
            <person name="Markowitz V."/>
            <person name="Hugenholtz P."/>
            <person name="Kyrpides N."/>
            <person name="Klenk H."/>
            <person name="Detter J."/>
        </authorList>
    </citation>
    <scope>NUCLEOTIDE SEQUENCE [LARGE SCALE GENOMIC DNA]</scope>
    <source>
        <strain evidence="9">ATCC 700841 / DSM 12885 / JCM 10246 / 7p75a</strain>
    </source>
</reference>
<dbReference type="InterPro" id="IPR012844">
    <property type="entry name" value="DhaM_N"/>
</dbReference>
<evidence type="ECO:0000313" key="9">
    <source>
        <dbReference type="Proteomes" id="UP000008915"/>
    </source>
</evidence>
<reference evidence="8 9" key="1">
    <citation type="journal article" date="2010" name="Stand. Genomic Sci.">
        <title>Complete genome sequence of Thermaerobacter marianensis type strain (7p75a).</title>
        <authorList>
            <person name="Han C."/>
            <person name="Gu W."/>
            <person name="Zhang X."/>
            <person name="Lapidus A."/>
            <person name="Nolan M."/>
            <person name="Copeland A."/>
            <person name="Lucas S."/>
            <person name="Del Rio T.G."/>
            <person name="Tice H."/>
            <person name="Cheng J.F."/>
            <person name="Tapia R."/>
            <person name="Goodwin L."/>
            <person name="Pitluck S."/>
            <person name="Pagani I."/>
            <person name="Ivanova N."/>
            <person name="Mavromatis K."/>
            <person name="Mikhailova N."/>
            <person name="Pati A."/>
            <person name="Chen A."/>
            <person name="Palaniappan K."/>
            <person name="Land M."/>
            <person name="Hauser L."/>
            <person name="Chang Y.J."/>
            <person name="Jeffries C.D."/>
            <person name="Schneider S."/>
            <person name="Rohde M."/>
            <person name="Goker M."/>
            <person name="Pukall R."/>
            <person name="Woyke T."/>
            <person name="Bristow J."/>
            <person name="Eisen J.A."/>
            <person name="Markowitz V."/>
            <person name="Hugenholtz P."/>
            <person name="Kyrpides N.C."/>
            <person name="Klenk H.P."/>
            <person name="Detter J.C."/>
        </authorList>
    </citation>
    <scope>NUCLEOTIDE SEQUENCE [LARGE SCALE GENOMIC DNA]</scope>
    <source>
        <strain evidence="9">ATCC 700841 / DSM 12885 / JCM 10246 / 7p75a</strain>
    </source>
</reference>
<dbReference type="SUPFAM" id="SSF53062">
    <property type="entry name" value="PTS system fructose IIA component-like"/>
    <property type="match status" value="1"/>
</dbReference>
<dbReference type="PANTHER" id="PTHR38594">
    <property type="entry name" value="PEP-DEPENDENT DIHYDROXYACETONE KINASE, PHOSPHORYL DONOR SUBUNIT DHAM"/>
    <property type="match status" value="1"/>
</dbReference>
<feature type="domain" description="PTS EIIA type-4" evidence="7">
    <location>
        <begin position="7"/>
        <end position="152"/>
    </location>
</feature>
<dbReference type="NCBIfam" id="TIGR02364">
    <property type="entry name" value="dha_pts"/>
    <property type="match status" value="1"/>
</dbReference>
<dbReference type="InterPro" id="IPR036662">
    <property type="entry name" value="PTS_EIIA_man-typ_sf"/>
</dbReference>
<name>E6SH84_THEM7</name>
<dbReference type="KEGG" id="tmr:Tmar_1639"/>
<sequence>MTAPAAATALVLVSHSRTLAEGVRELAAQMAGPGVPILVAAGLEDGSLGTDASAILAALEEALERAREAVVLFDLGSAYLNAVTALDLLPGEKRQRVVLADAPLVEAAVVAAVTASVGEPAAVVRQRAEEVRGMPKIPDEPAEAAEPARPAD</sequence>
<dbReference type="AlphaFoldDB" id="E6SH84"/>
<evidence type="ECO:0000256" key="4">
    <source>
        <dbReference type="ARBA" id="ARBA00022679"/>
    </source>
</evidence>
<dbReference type="EC" id="2.7.1.121" evidence="3"/>
<dbReference type="InterPro" id="IPR004701">
    <property type="entry name" value="PTS_EIIA_man-typ"/>
</dbReference>
<evidence type="ECO:0000256" key="3">
    <source>
        <dbReference type="ARBA" id="ARBA00012095"/>
    </source>
</evidence>
<dbReference type="eggNOG" id="COG3412">
    <property type="taxonomic scope" value="Bacteria"/>
</dbReference>
<dbReference type="RefSeq" id="WP_013496049.1">
    <property type="nucleotide sequence ID" value="NC_014831.1"/>
</dbReference>
<keyword evidence="8" id="KW-0418">Kinase</keyword>
<comment type="subunit">
    <text evidence="5">Homodimer. The dihydroxyacetone kinase complex is composed of a homodimer of DhaM, a homodimer of DhaK and the subunit DhaL.</text>
</comment>
<gene>
    <name evidence="8" type="ordered locus">Tmar_1639</name>
</gene>
<dbReference type="GO" id="GO:0019563">
    <property type="term" value="P:glycerol catabolic process"/>
    <property type="evidence" value="ECO:0007669"/>
    <property type="project" value="InterPro"/>
</dbReference>
<protein>
    <recommendedName>
        <fullName evidence="3">phosphoenolpyruvate--glycerone phosphotransferase</fullName>
        <ecNumber evidence="3">2.7.1.121</ecNumber>
    </recommendedName>
</protein>
<dbReference type="EMBL" id="CP002344">
    <property type="protein sequence ID" value="ADU51748.1"/>
    <property type="molecule type" value="Genomic_DNA"/>
</dbReference>
<evidence type="ECO:0000256" key="6">
    <source>
        <dbReference type="SAM" id="MobiDB-lite"/>
    </source>
</evidence>
<organism evidence="8 9">
    <name type="scientific">Thermaerobacter marianensis (strain ATCC 700841 / DSM 12885 / JCM 10246 / 7p75a)</name>
    <dbReference type="NCBI Taxonomy" id="644966"/>
    <lineage>
        <taxon>Bacteria</taxon>
        <taxon>Bacillati</taxon>
        <taxon>Bacillota</taxon>
        <taxon>Clostridia</taxon>
        <taxon>Eubacteriales</taxon>
        <taxon>Clostridiales Family XVII. Incertae Sedis</taxon>
        <taxon>Thermaerobacter</taxon>
    </lineage>
</organism>
<dbReference type="GO" id="GO:0047324">
    <property type="term" value="F:phosphoenolpyruvate-glycerone phosphotransferase activity"/>
    <property type="evidence" value="ECO:0007669"/>
    <property type="project" value="UniProtKB-EC"/>
</dbReference>
<evidence type="ECO:0000313" key="8">
    <source>
        <dbReference type="EMBL" id="ADU51748.1"/>
    </source>
</evidence>
<dbReference type="PROSITE" id="PS51096">
    <property type="entry name" value="PTS_EIIA_TYPE_4"/>
    <property type="match status" value="1"/>
</dbReference>
<accession>E6SH84</accession>
<feature type="compositionally biased region" description="Basic and acidic residues" evidence="6">
    <location>
        <begin position="129"/>
        <end position="139"/>
    </location>
</feature>
<dbReference type="InterPro" id="IPR039643">
    <property type="entry name" value="DhaM"/>
</dbReference>
<dbReference type="PANTHER" id="PTHR38594:SF1">
    <property type="entry name" value="PEP-DEPENDENT DIHYDROXYACETONE KINASE, PHOSPHORYL DONOR SUBUNIT DHAM"/>
    <property type="match status" value="1"/>
</dbReference>
<evidence type="ECO:0000256" key="5">
    <source>
        <dbReference type="ARBA" id="ARBA00046577"/>
    </source>
</evidence>
<dbReference type="GO" id="GO:0009401">
    <property type="term" value="P:phosphoenolpyruvate-dependent sugar phosphotransferase system"/>
    <property type="evidence" value="ECO:0007669"/>
    <property type="project" value="InterPro"/>
</dbReference>
<dbReference type="Pfam" id="PF03610">
    <property type="entry name" value="EIIA-man"/>
    <property type="match status" value="1"/>
</dbReference>
<proteinExistence type="predicted"/>
<dbReference type="GO" id="GO:0016020">
    <property type="term" value="C:membrane"/>
    <property type="evidence" value="ECO:0007669"/>
    <property type="project" value="InterPro"/>
</dbReference>
<dbReference type="Proteomes" id="UP000008915">
    <property type="component" value="Chromosome"/>
</dbReference>
<dbReference type="HOGENOM" id="CLU_045361_2_2_9"/>
<evidence type="ECO:0000256" key="1">
    <source>
        <dbReference type="ARBA" id="ARBA00001113"/>
    </source>
</evidence>
<keyword evidence="9" id="KW-1185">Reference proteome</keyword>
<feature type="region of interest" description="Disordered" evidence="6">
    <location>
        <begin position="129"/>
        <end position="152"/>
    </location>
</feature>
<dbReference type="OrthoDB" id="7065393at2"/>
<keyword evidence="4" id="KW-0808">Transferase</keyword>
<comment type="catalytic activity">
    <reaction evidence="1">
        <text>dihydroxyacetone + phosphoenolpyruvate = dihydroxyacetone phosphate + pyruvate</text>
        <dbReference type="Rhea" id="RHEA:18381"/>
        <dbReference type="ChEBI" id="CHEBI:15361"/>
        <dbReference type="ChEBI" id="CHEBI:16016"/>
        <dbReference type="ChEBI" id="CHEBI:57642"/>
        <dbReference type="ChEBI" id="CHEBI:58702"/>
        <dbReference type="EC" id="2.7.1.121"/>
    </reaction>
</comment>
<evidence type="ECO:0000259" key="7">
    <source>
        <dbReference type="PROSITE" id="PS51096"/>
    </source>
</evidence>
<comment type="function">
    <text evidence="2">Component of the dihydroxyacetone kinase complex, which is responsible for the phosphoenolpyruvate (PEP)-dependent phosphorylation of dihydroxyacetone. DhaM serves as the phosphoryl donor. Is phosphorylated by phosphoenolpyruvate in an EI- and HPr-dependent reaction, and a phosphorelay system on histidine residues finally leads to phosphoryl transfer to DhaL and dihydroxyacetone.</text>
</comment>
<dbReference type="Gene3D" id="3.40.50.510">
    <property type="entry name" value="Phosphotransferase system, mannose-type IIA component"/>
    <property type="match status" value="1"/>
</dbReference>
<dbReference type="STRING" id="644966.Tmar_1639"/>
<evidence type="ECO:0000256" key="2">
    <source>
        <dbReference type="ARBA" id="ARBA00002788"/>
    </source>
</evidence>